<reference evidence="3 4" key="1">
    <citation type="journal article" date="2024" name="G3 (Bethesda)">
        <title>Genome assembly of Hibiscus sabdariffa L. provides insights into metabolisms of medicinal natural products.</title>
        <authorList>
            <person name="Kim T."/>
        </authorList>
    </citation>
    <scope>NUCLEOTIDE SEQUENCE [LARGE SCALE GENOMIC DNA]</scope>
    <source>
        <strain evidence="3">TK-2024</strain>
        <tissue evidence="3">Old leaves</tissue>
    </source>
</reference>
<keyword evidence="2" id="KW-0812">Transmembrane</keyword>
<feature type="coiled-coil region" evidence="1">
    <location>
        <begin position="104"/>
        <end position="131"/>
    </location>
</feature>
<protein>
    <submittedName>
        <fullName evidence="3">Uncharacterized protein</fullName>
    </submittedName>
</protein>
<organism evidence="3 4">
    <name type="scientific">Hibiscus sabdariffa</name>
    <name type="common">roselle</name>
    <dbReference type="NCBI Taxonomy" id="183260"/>
    <lineage>
        <taxon>Eukaryota</taxon>
        <taxon>Viridiplantae</taxon>
        <taxon>Streptophyta</taxon>
        <taxon>Embryophyta</taxon>
        <taxon>Tracheophyta</taxon>
        <taxon>Spermatophyta</taxon>
        <taxon>Magnoliopsida</taxon>
        <taxon>eudicotyledons</taxon>
        <taxon>Gunneridae</taxon>
        <taxon>Pentapetalae</taxon>
        <taxon>rosids</taxon>
        <taxon>malvids</taxon>
        <taxon>Malvales</taxon>
        <taxon>Malvaceae</taxon>
        <taxon>Malvoideae</taxon>
        <taxon>Hibiscus</taxon>
    </lineage>
</organism>
<gene>
    <name evidence="3" type="ORF">V6N11_059533</name>
</gene>
<evidence type="ECO:0000313" key="3">
    <source>
        <dbReference type="EMBL" id="KAK8977903.1"/>
    </source>
</evidence>
<evidence type="ECO:0000256" key="1">
    <source>
        <dbReference type="SAM" id="Coils"/>
    </source>
</evidence>
<keyword evidence="4" id="KW-1185">Reference proteome</keyword>
<dbReference type="EMBL" id="JBBPBN010000115">
    <property type="protein sequence ID" value="KAK8977903.1"/>
    <property type="molecule type" value="Genomic_DNA"/>
</dbReference>
<keyword evidence="1" id="KW-0175">Coiled coil</keyword>
<keyword evidence="2" id="KW-1133">Transmembrane helix</keyword>
<name>A0ABR2NP42_9ROSI</name>
<comment type="caution">
    <text evidence="3">The sequence shown here is derived from an EMBL/GenBank/DDBJ whole genome shotgun (WGS) entry which is preliminary data.</text>
</comment>
<keyword evidence="2" id="KW-0472">Membrane</keyword>
<evidence type="ECO:0000313" key="4">
    <source>
        <dbReference type="Proteomes" id="UP001396334"/>
    </source>
</evidence>
<dbReference type="PANTHER" id="PTHR33868">
    <property type="entry name" value="EXPRESSED PROTEIN"/>
    <property type="match status" value="1"/>
</dbReference>
<feature type="transmembrane region" description="Helical" evidence="2">
    <location>
        <begin position="190"/>
        <end position="212"/>
    </location>
</feature>
<proteinExistence type="predicted"/>
<evidence type="ECO:0000256" key="2">
    <source>
        <dbReference type="SAM" id="Phobius"/>
    </source>
</evidence>
<dbReference type="PANTHER" id="PTHR33868:SF10">
    <property type="entry name" value="OS08G0483100 PROTEIN"/>
    <property type="match status" value="1"/>
</dbReference>
<accession>A0ABR2NP42</accession>
<sequence>MKTSATATATANINQKLNYSMVGKENDIMMLGGLVSKKSGIDLMQNCDLPPPAKVFTGLDKAVELMSMNRRTVYSITGREDDDGIRGGNDGVGEDGKLEIFKALRLSQTRAREAERKAAGLAEEKQRLSNAFMKDSLQLFAYRQWVRLLEIQVWVLESQKVNKEKNPTCDKAEGERWEEDGGNNGDEMSWLVALAICFGVASVGFAFGCRYLF</sequence>
<dbReference type="Proteomes" id="UP001396334">
    <property type="component" value="Unassembled WGS sequence"/>
</dbReference>